<dbReference type="InParanoid" id="B3RJ89"/>
<dbReference type="EMBL" id="DS985241">
    <property type="protein sequence ID" value="EDV28491.1"/>
    <property type="molecule type" value="Genomic_DNA"/>
</dbReference>
<dbReference type="PANTHER" id="PTHR43628:SF1">
    <property type="entry name" value="CHITIN SYNTHASE REGULATORY FACTOR 2-RELATED"/>
    <property type="match status" value="1"/>
</dbReference>
<dbReference type="FunFam" id="1.25.40.10:FF:003264">
    <property type="entry name" value="Uncharacterized protein"/>
    <property type="match status" value="1"/>
</dbReference>
<evidence type="ECO:0000313" key="2">
    <source>
        <dbReference type="Proteomes" id="UP000009022"/>
    </source>
</evidence>
<dbReference type="RefSeq" id="XP_002107693.1">
    <property type="nucleotide sequence ID" value="XM_002107657.1"/>
</dbReference>
<proteinExistence type="predicted"/>
<dbReference type="CTD" id="6748908"/>
<dbReference type="InterPro" id="IPR052945">
    <property type="entry name" value="Mitotic_Regulator"/>
</dbReference>
<dbReference type="GeneID" id="6748908"/>
<dbReference type="STRING" id="10228.B3RJ89"/>
<dbReference type="SUPFAM" id="SSF81901">
    <property type="entry name" value="HCP-like"/>
    <property type="match status" value="5"/>
</dbReference>
<dbReference type="HOGENOM" id="CLU_281790_0_0_1"/>
<dbReference type="InterPro" id="IPR011990">
    <property type="entry name" value="TPR-like_helical_dom_sf"/>
</dbReference>
<dbReference type="SMART" id="SM00671">
    <property type="entry name" value="SEL1"/>
    <property type="match status" value="7"/>
</dbReference>
<sequence>MMFIGDNIDDVYDQEEFLGREVASLWYFSLDDLAEDARNIASKYILHDYARELYDDACIKWEEQIQATNNAHAHYQLGYYYQHGHLTSGKDYTRALQHYKAAIDQDYAPAMYDICSLYGRQSKDNPSDYLDLLKENEIIQMKVKMYVKAAAVGQHRKAAFQTFQRYKYMKQWRTSIDELDKEFKAIIKKNQLTNKSNLGNIYNQLGFIAVIKSQLENKVEELKSAYDYFHLAGKLGNPSGYLNYGYYKYENHDKYIAERTKYYLKAAQMGHYLGWYMLMRYLITSDALNPAELDRCLTYLKTASQYQTADFLSQLGVLHLESQLQSTSNEVQAFQYFLQATLSNESMSVESVGRHEFFYVGFMYEHGIGIEKDVIKAAHFYASSVIYRGDSSLALCRLAKLIEKCKIMPADINDAVKLLETAGTYNKSELKIYAHYRLARIFSDHNLKSIGLYSKDSSRRHLQGIALDILGKITQHHLRSTECYLIGKMNENGYFVEKDYRKAIHYYQLAVMCYSESDVHERYYSFKAMVRKTKLLSRNNTDYQQELNFLDNSIYRLQQNSPVDVYVQCYHIAWKYGTLDHFGYQLQLNAVQKYQQQLETLANANAYYQLGYFHQHGIGPVRKDFHQALQYYQVAIRLNHPLAHYDLCWLYGCEENGDDQSVCIHVYNTAKNYADVMMEEFVQSAALDGDLRSLKTLRHYYSQNNDCRTATKELVERLQKRLKNQHMTLDEKGKIYIQIAFLLWLTCTEISDQREFAKKRIIGKVNDCLMRAIEYGSPSASFIQLLVKGMLHEQHEVFNEDYTNIIKPSVLAGHIQAQYQLALYLLSFQEDRSTIDKPIVDYLRNAALLGLEEAPLEMSIMYRDGNNIVRPNLMKAAEFYDQYLIESHLAIGDCYQESFDIGFMHEHYLNQQHDYAIKAAFYYWLNIKNQFDSAYAQCYLAKLIEKRKIIGTAALDDAIQLYQTAAYLNCISIQGYAHYRLGKIYSNKSYQDIYDSATADNHFQVAHNIYIRSLERSSEKIPSDLYHLAILYQYGYGIASNTSQAIKYYQAAAEIDDDFLPLYDRYYRDKAKSKLNQIRS</sequence>
<dbReference type="Pfam" id="PF08238">
    <property type="entry name" value="Sel1"/>
    <property type="match status" value="8"/>
</dbReference>
<dbReference type="FunFam" id="1.25.40.10:FF:003243">
    <property type="entry name" value="Uncharacterized protein"/>
    <property type="match status" value="1"/>
</dbReference>
<dbReference type="KEGG" id="tad:TRIADDRAFT_51450"/>
<dbReference type="InterPro" id="IPR006597">
    <property type="entry name" value="Sel1-like"/>
</dbReference>
<dbReference type="Gene3D" id="1.25.40.10">
    <property type="entry name" value="Tetratricopeptide repeat domain"/>
    <property type="match status" value="4"/>
</dbReference>
<reference evidence="1 2" key="1">
    <citation type="journal article" date="2008" name="Nature">
        <title>The Trichoplax genome and the nature of placozoans.</title>
        <authorList>
            <person name="Srivastava M."/>
            <person name="Begovic E."/>
            <person name="Chapman J."/>
            <person name="Putnam N.H."/>
            <person name="Hellsten U."/>
            <person name="Kawashima T."/>
            <person name="Kuo A."/>
            <person name="Mitros T."/>
            <person name="Salamov A."/>
            <person name="Carpenter M.L."/>
            <person name="Signorovitch A.Y."/>
            <person name="Moreno M.A."/>
            <person name="Kamm K."/>
            <person name="Grimwood J."/>
            <person name="Schmutz J."/>
            <person name="Shapiro H."/>
            <person name="Grigoriev I.V."/>
            <person name="Buss L.W."/>
            <person name="Schierwater B."/>
            <person name="Dellaporta S.L."/>
            <person name="Rokhsar D.S."/>
        </authorList>
    </citation>
    <scope>NUCLEOTIDE SEQUENCE [LARGE SCALE GENOMIC DNA]</scope>
    <source>
        <strain evidence="1 2">Grell-BS-1999</strain>
    </source>
</reference>
<protein>
    <submittedName>
        <fullName evidence="1">Uncharacterized protein</fullName>
    </submittedName>
</protein>
<organism evidence="1 2">
    <name type="scientific">Trichoplax adhaerens</name>
    <name type="common">Trichoplax reptans</name>
    <dbReference type="NCBI Taxonomy" id="10228"/>
    <lineage>
        <taxon>Eukaryota</taxon>
        <taxon>Metazoa</taxon>
        <taxon>Placozoa</taxon>
        <taxon>Uniplacotomia</taxon>
        <taxon>Trichoplacea</taxon>
        <taxon>Trichoplacidae</taxon>
        <taxon>Trichoplax</taxon>
    </lineage>
</organism>
<name>B3RJ89_TRIAD</name>
<dbReference type="OrthoDB" id="2384430at2759"/>
<dbReference type="AlphaFoldDB" id="B3RJ89"/>
<keyword evidence="2" id="KW-1185">Reference proteome</keyword>
<dbReference type="PhylomeDB" id="B3RJ89"/>
<dbReference type="Proteomes" id="UP000009022">
    <property type="component" value="Unassembled WGS sequence"/>
</dbReference>
<dbReference type="PANTHER" id="PTHR43628">
    <property type="entry name" value="ACTIVATOR OF C KINASE PROTEIN 1-RELATED"/>
    <property type="match status" value="1"/>
</dbReference>
<gene>
    <name evidence="1" type="ORF">TRIADDRAFT_51450</name>
</gene>
<accession>B3RJ89</accession>
<dbReference type="FunFam" id="1.25.40.10:FF:003189">
    <property type="entry name" value="Uncharacterized protein"/>
    <property type="match status" value="1"/>
</dbReference>
<evidence type="ECO:0000313" key="1">
    <source>
        <dbReference type="EMBL" id="EDV28491.1"/>
    </source>
</evidence>